<comment type="catalytic activity">
    <reaction evidence="5 6">
        <text>Exonucleolytic cleavage in either 5'- to 3'- or 3'- to 5'-direction to yield nucleoside 5'-phosphates.</text>
        <dbReference type="EC" id="3.1.11.6"/>
    </reaction>
</comment>
<dbReference type="AlphaFoldDB" id="A0A2H0YV66"/>
<dbReference type="GO" id="GO:0009318">
    <property type="term" value="C:exodeoxyribonuclease VII complex"/>
    <property type="evidence" value="ECO:0007669"/>
    <property type="project" value="UniProtKB-UniRule"/>
</dbReference>
<evidence type="ECO:0000256" key="2">
    <source>
        <dbReference type="ARBA" id="ARBA00022722"/>
    </source>
</evidence>
<dbReference type="NCBIfam" id="TIGR00237">
    <property type="entry name" value="xseA"/>
    <property type="match status" value="1"/>
</dbReference>
<dbReference type="Proteomes" id="UP000228711">
    <property type="component" value="Unassembled WGS sequence"/>
</dbReference>
<dbReference type="GO" id="GO:0006308">
    <property type="term" value="P:DNA catabolic process"/>
    <property type="evidence" value="ECO:0007669"/>
    <property type="project" value="UniProtKB-UniRule"/>
</dbReference>
<dbReference type="InterPro" id="IPR003753">
    <property type="entry name" value="Exonuc_VII_L"/>
</dbReference>
<keyword evidence="4 5" id="KW-0269">Exonuclease</keyword>
<dbReference type="InterPro" id="IPR025824">
    <property type="entry name" value="OB-fold_nuc-bd_dom"/>
</dbReference>
<comment type="similarity">
    <text evidence="5 6">Belongs to the XseA family.</text>
</comment>
<dbReference type="CDD" id="cd04489">
    <property type="entry name" value="ExoVII_LU_OBF"/>
    <property type="match status" value="1"/>
</dbReference>
<dbReference type="InterPro" id="IPR020579">
    <property type="entry name" value="Exonuc_VII_lsu_C"/>
</dbReference>
<evidence type="ECO:0000256" key="3">
    <source>
        <dbReference type="ARBA" id="ARBA00022801"/>
    </source>
</evidence>
<dbReference type="PANTHER" id="PTHR30008">
    <property type="entry name" value="EXODEOXYRIBONUCLEASE 7 LARGE SUBUNIT"/>
    <property type="match status" value="1"/>
</dbReference>
<reference evidence="10" key="1">
    <citation type="submission" date="2017-09" db="EMBL/GenBank/DDBJ databases">
        <title>Depth-based differentiation of microbial function through sediment-hosted aquifers and enrichment of novel symbionts in the deep terrestrial subsurface.</title>
        <authorList>
            <person name="Probst A.J."/>
            <person name="Ladd B."/>
            <person name="Jarett J.K."/>
            <person name="Geller-Mcgrath D.E."/>
            <person name="Sieber C.M.K."/>
            <person name="Emerson J.B."/>
            <person name="Anantharaman K."/>
            <person name="Thomas B.C."/>
            <person name="Malmstrom R."/>
            <person name="Stieglmeier M."/>
            <person name="Klingl A."/>
            <person name="Woyke T."/>
            <person name="Ryan C.M."/>
            <person name="Banfield J.F."/>
        </authorList>
    </citation>
    <scope>NUCLEOTIDE SEQUENCE [LARGE SCALE GENOMIC DNA]</scope>
</reference>
<dbReference type="EMBL" id="PEXV01000070">
    <property type="protein sequence ID" value="PIS41633.1"/>
    <property type="molecule type" value="Genomic_DNA"/>
</dbReference>
<feature type="domain" description="Exonuclease VII large subunit C-terminal" evidence="7">
    <location>
        <begin position="143"/>
        <end position="431"/>
    </location>
</feature>
<dbReference type="Pfam" id="PF02601">
    <property type="entry name" value="Exonuc_VII_L"/>
    <property type="match status" value="1"/>
</dbReference>
<dbReference type="PANTHER" id="PTHR30008:SF0">
    <property type="entry name" value="EXODEOXYRIBONUCLEASE 7 LARGE SUBUNIT"/>
    <property type="match status" value="1"/>
</dbReference>
<dbReference type="GO" id="GO:0008855">
    <property type="term" value="F:exodeoxyribonuclease VII activity"/>
    <property type="evidence" value="ECO:0007669"/>
    <property type="project" value="UniProtKB-UniRule"/>
</dbReference>
<protein>
    <recommendedName>
        <fullName evidence="5">Exodeoxyribonuclease 7 large subunit</fullName>
        <ecNumber evidence="5">3.1.11.6</ecNumber>
    </recommendedName>
    <alternativeName>
        <fullName evidence="5">Exodeoxyribonuclease VII large subunit</fullName>
        <shortName evidence="5">Exonuclease VII large subunit</shortName>
    </alternativeName>
</protein>
<gene>
    <name evidence="5 9" type="primary">xseA</name>
    <name evidence="9" type="ORF">COT25_02075</name>
</gene>
<dbReference type="EC" id="3.1.11.6" evidence="5"/>
<proteinExistence type="inferred from homology"/>
<comment type="function">
    <text evidence="5">Bidirectionally degrades single-stranded DNA into large acid-insoluble oligonucleotides, which are then degraded further into small acid-soluble oligonucleotides.</text>
</comment>
<evidence type="ECO:0000259" key="7">
    <source>
        <dbReference type="Pfam" id="PF02601"/>
    </source>
</evidence>
<keyword evidence="3 5" id="KW-0378">Hydrolase</keyword>
<accession>A0A2H0YV66</accession>
<dbReference type="HAMAP" id="MF_00378">
    <property type="entry name" value="Exonuc_7_L"/>
    <property type="match status" value="1"/>
</dbReference>
<evidence type="ECO:0000313" key="9">
    <source>
        <dbReference type="EMBL" id="PIS41633.1"/>
    </source>
</evidence>
<dbReference type="GO" id="GO:0003676">
    <property type="term" value="F:nucleic acid binding"/>
    <property type="evidence" value="ECO:0007669"/>
    <property type="project" value="InterPro"/>
</dbReference>
<comment type="subunit">
    <text evidence="5">Heterooligomer composed of large and small subunits.</text>
</comment>
<sequence length="434" mass="48814">MFSMPAVGRMSATWRNSFTMTEELHIKPISVSECVELVRTTLQSVVGELTVYGEVSELQRRSGGSLLFFSLKDATSYLRCFMLEHELKTEISDGMEIRVTGYPSLFKKNSGFHLRVKRIELIGEGALQKQLELTKKKLEKEGVFAQQRKRALPRFPEHIGIITSEDAAAFTDVRRVLSNRWPYAVVTLVPSQVQGAPAIKQLIQAFDRMENDVQPDIIILTRGGGSLEDLQSFNSEELARRIFSTKIPVVVGVGHERDWTIADLVADIRAATPSNAAELSTPVRDDIFLQIEALVETNTHVLRKSIDAHAHELYRSITTLSASMKSTLRRVEQSIARAEIYGSHLLDRLRAVDEKISHSAHLLTNALSSHITTIHERYKSLRKLLMSVSPQAVLRRGYSITRRNGKIIRSSKSVREHDILKTTLSDGEIESEVT</sequence>
<evidence type="ECO:0000256" key="5">
    <source>
        <dbReference type="HAMAP-Rule" id="MF_00378"/>
    </source>
</evidence>
<evidence type="ECO:0000313" key="10">
    <source>
        <dbReference type="Proteomes" id="UP000228711"/>
    </source>
</evidence>
<organism evidence="9 10">
    <name type="scientific">Candidatus Kerfeldbacteria bacterium CG08_land_8_20_14_0_20_42_7</name>
    <dbReference type="NCBI Taxonomy" id="2014245"/>
    <lineage>
        <taxon>Bacteria</taxon>
        <taxon>Candidatus Kerfeldiibacteriota</taxon>
    </lineage>
</organism>
<dbReference type="GO" id="GO:0005737">
    <property type="term" value="C:cytoplasm"/>
    <property type="evidence" value="ECO:0007669"/>
    <property type="project" value="UniProtKB-SubCell"/>
</dbReference>
<keyword evidence="2 5" id="KW-0540">Nuclease</keyword>
<feature type="domain" description="OB-fold nucleic acid binding" evidence="8">
    <location>
        <begin position="29"/>
        <end position="120"/>
    </location>
</feature>
<evidence type="ECO:0000256" key="1">
    <source>
        <dbReference type="ARBA" id="ARBA00022490"/>
    </source>
</evidence>
<evidence type="ECO:0000256" key="4">
    <source>
        <dbReference type="ARBA" id="ARBA00022839"/>
    </source>
</evidence>
<name>A0A2H0YV66_9BACT</name>
<dbReference type="Pfam" id="PF13742">
    <property type="entry name" value="tRNA_anti_2"/>
    <property type="match status" value="1"/>
</dbReference>
<comment type="caution">
    <text evidence="9">The sequence shown here is derived from an EMBL/GenBank/DDBJ whole genome shotgun (WGS) entry which is preliminary data.</text>
</comment>
<comment type="subcellular location">
    <subcellularLocation>
        <location evidence="5 6">Cytoplasm</location>
    </subcellularLocation>
</comment>
<evidence type="ECO:0000256" key="6">
    <source>
        <dbReference type="RuleBase" id="RU004355"/>
    </source>
</evidence>
<evidence type="ECO:0000259" key="8">
    <source>
        <dbReference type="Pfam" id="PF13742"/>
    </source>
</evidence>
<keyword evidence="1 5" id="KW-0963">Cytoplasm</keyword>